<proteinExistence type="inferred from homology"/>
<dbReference type="PANTHER" id="PTHR30537">
    <property type="entry name" value="HTH-TYPE TRANSCRIPTIONAL REGULATOR"/>
    <property type="match status" value="1"/>
</dbReference>
<dbReference type="Gene3D" id="1.10.10.10">
    <property type="entry name" value="Winged helix-like DNA-binding domain superfamily/Winged helix DNA-binding domain"/>
    <property type="match status" value="1"/>
</dbReference>
<dbReference type="GO" id="GO:0003700">
    <property type="term" value="F:DNA-binding transcription factor activity"/>
    <property type="evidence" value="ECO:0007669"/>
    <property type="project" value="InterPro"/>
</dbReference>
<dbReference type="InterPro" id="IPR058163">
    <property type="entry name" value="LysR-type_TF_proteobact-type"/>
</dbReference>
<dbReference type="AlphaFoldDB" id="A0A679HX52"/>
<organism evidence="5 6">
    <name type="scientific">Fluviibacter phosphoraccumulans</name>
    <dbReference type="NCBI Taxonomy" id="1751046"/>
    <lineage>
        <taxon>Bacteria</taxon>
        <taxon>Pseudomonadati</taxon>
        <taxon>Pseudomonadota</taxon>
        <taxon>Betaproteobacteria</taxon>
        <taxon>Rhodocyclales</taxon>
        <taxon>Fluviibacteraceae</taxon>
        <taxon>Fluviibacter</taxon>
    </lineage>
</organism>
<protein>
    <submittedName>
        <fullName evidence="5">Transcriptional regulator</fullName>
    </submittedName>
</protein>
<sequence length="296" mass="33372">MIPRVPNIQGLLAFEALARHRNVTQVAEELHITPSAISHRIRQIETQLKFKLFVRKDFSLTPEGEAYLKRVREALAILQVAEPLGPQSARTLLRIAVTPTFSRQVLMPRLPLFRYAYPEIDLVLQVSIPLFNVVSQETDLEVRFGVGPFADRESVHLLSDHATPVCSPNYLNEVGSLGGFDNEEQVARALMIHSELEPWETWFDSCHLDKKRLQTMAKFNDLGMLYDASAAGLGVCLARTTLGSAWLDTGRLVRLSERTVAAPNHHYLCWKPGVSERWECAAFIEWLVDTLGQTAE</sequence>
<dbReference type="InterPro" id="IPR036390">
    <property type="entry name" value="WH_DNA-bd_sf"/>
</dbReference>
<evidence type="ECO:0000256" key="4">
    <source>
        <dbReference type="ARBA" id="ARBA00023163"/>
    </source>
</evidence>
<dbReference type="GO" id="GO:0043565">
    <property type="term" value="F:sequence-specific DNA binding"/>
    <property type="evidence" value="ECO:0007669"/>
    <property type="project" value="TreeGrafter"/>
</dbReference>
<reference evidence="6" key="1">
    <citation type="submission" date="2020-01" db="EMBL/GenBank/DDBJ databases">
        <title>Phosphoaccumulans saitamaens gen. nov., sp. nov., a polyphosphate accumulating bacterium isolated from surface river water.</title>
        <authorList>
            <person name="Watanabe K."/>
            <person name="Suda W."/>
        </authorList>
    </citation>
    <scope>NUCLEOTIDE SEQUENCE [LARGE SCALE GENOMIC DNA]</scope>
    <source>
        <strain evidence="6">ICHIAU1</strain>
    </source>
</reference>
<dbReference type="PANTHER" id="PTHR30537:SF79">
    <property type="entry name" value="TRANSCRIPTIONAL REGULATOR-RELATED"/>
    <property type="match status" value="1"/>
</dbReference>
<dbReference type="InterPro" id="IPR036388">
    <property type="entry name" value="WH-like_DNA-bd_sf"/>
</dbReference>
<dbReference type="GO" id="GO:0006351">
    <property type="term" value="P:DNA-templated transcription"/>
    <property type="evidence" value="ECO:0007669"/>
    <property type="project" value="TreeGrafter"/>
</dbReference>
<evidence type="ECO:0000256" key="2">
    <source>
        <dbReference type="ARBA" id="ARBA00023015"/>
    </source>
</evidence>
<dbReference type="Pfam" id="PF00126">
    <property type="entry name" value="HTH_1"/>
    <property type="match status" value="1"/>
</dbReference>
<evidence type="ECO:0000313" key="5">
    <source>
        <dbReference type="EMBL" id="BBU68315.1"/>
    </source>
</evidence>
<gene>
    <name evidence="5" type="ORF">ICHIAU1_05980</name>
</gene>
<dbReference type="Pfam" id="PF03466">
    <property type="entry name" value="LysR_substrate"/>
    <property type="match status" value="1"/>
</dbReference>
<keyword evidence="3" id="KW-0238">DNA-binding</keyword>
<dbReference type="SUPFAM" id="SSF46785">
    <property type="entry name" value="Winged helix' DNA-binding domain"/>
    <property type="match status" value="1"/>
</dbReference>
<name>A0A679HX52_9RHOO</name>
<dbReference type="Proteomes" id="UP000463961">
    <property type="component" value="Chromosome"/>
</dbReference>
<evidence type="ECO:0000256" key="1">
    <source>
        <dbReference type="ARBA" id="ARBA00009437"/>
    </source>
</evidence>
<dbReference type="InterPro" id="IPR005119">
    <property type="entry name" value="LysR_subst-bd"/>
</dbReference>
<keyword evidence="4" id="KW-0804">Transcription</keyword>
<evidence type="ECO:0000256" key="3">
    <source>
        <dbReference type="ARBA" id="ARBA00023125"/>
    </source>
</evidence>
<dbReference type="Gene3D" id="3.40.190.10">
    <property type="entry name" value="Periplasmic binding protein-like II"/>
    <property type="match status" value="2"/>
</dbReference>
<dbReference type="OrthoDB" id="5526340at2"/>
<comment type="similarity">
    <text evidence="1">Belongs to the LysR transcriptional regulatory family.</text>
</comment>
<dbReference type="RefSeq" id="WP_162048762.1">
    <property type="nucleotide sequence ID" value="NZ_AP019011.1"/>
</dbReference>
<dbReference type="PROSITE" id="PS50931">
    <property type="entry name" value="HTH_LYSR"/>
    <property type="match status" value="1"/>
</dbReference>
<keyword evidence="6" id="KW-1185">Reference proteome</keyword>
<keyword evidence="2" id="KW-0805">Transcription regulation</keyword>
<accession>A0A679HX52</accession>
<dbReference type="SUPFAM" id="SSF53850">
    <property type="entry name" value="Periplasmic binding protein-like II"/>
    <property type="match status" value="1"/>
</dbReference>
<evidence type="ECO:0000313" key="6">
    <source>
        <dbReference type="Proteomes" id="UP000463961"/>
    </source>
</evidence>
<dbReference type="EMBL" id="AP022345">
    <property type="protein sequence ID" value="BBU68315.1"/>
    <property type="molecule type" value="Genomic_DNA"/>
</dbReference>
<dbReference type="InterPro" id="IPR000847">
    <property type="entry name" value="LysR_HTH_N"/>
</dbReference>